<gene>
    <name evidence="1" type="primary">sfsA</name>
    <name evidence="4" type="ORF">GCM10010885_02710</name>
</gene>
<evidence type="ECO:0000259" key="2">
    <source>
        <dbReference type="Pfam" id="PF03749"/>
    </source>
</evidence>
<feature type="domain" description="Sugar fermentation stimulation protein C-terminal" evidence="2">
    <location>
        <begin position="84"/>
        <end position="219"/>
    </location>
</feature>
<dbReference type="PANTHER" id="PTHR30545:SF2">
    <property type="entry name" value="SUGAR FERMENTATION STIMULATION PROTEIN A"/>
    <property type="match status" value="1"/>
</dbReference>
<dbReference type="PANTHER" id="PTHR30545">
    <property type="entry name" value="SUGAR FERMENTATION STIMULATION PROTEIN A"/>
    <property type="match status" value="1"/>
</dbReference>
<dbReference type="EMBL" id="BMOY01000003">
    <property type="protein sequence ID" value="GGI96455.1"/>
    <property type="molecule type" value="Genomic_DNA"/>
</dbReference>
<dbReference type="Pfam" id="PF17746">
    <property type="entry name" value="SfsA_N"/>
    <property type="match status" value="1"/>
</dbReference>
<protein>
    <recommendedName>
        <fullName evidence="1">Sugar fermentation stimulation protein homolog</fullName>
    </recommendedName>
</protein>
<comment type="caution">
    <text evidence="4">The sequence shown here is derived from an EMBL/GenBank/DDBJ whole genome shotgun (WGS) entry which is preliminary data.</text>
</comment>
<dbReference type="InterPro" id="IPR005224">
    <property type="entry name" value="SfsA"/>
</dbReference>
<comment type="similarity">
    <text evidence="1">Belongs to the SfsA family.</text>
</comment>
<sequence length="231" mass="26231">MWVSYPSRIVFARWQQRLNRFAGQVWLDDHVERIHIQNTGRLRELLVPGAQVALMARTGAHRRTRYSLVAVHTGKVWVNVDSHMPNQVTAEALAAAAMPEWPPLQVLRQEVRFAQSRFDFYYEADGFRGFIEVKGVTLVEDGVAMFPDAPTARGSKHMEELAKAVRSGYAGWVIFVIQRSDAHAFRPNQAQDPVFAEALYRAVAQGVQVCAFNCLVNPDRVTWNAFVPVYF</sequence>
<dbReference type="NCBIfam" id="TIGR00230">
    <property type="entry name" value="sfsA"/>
    <property type="match status" value="1"/>
</dbReference>
<name>A0A917K428_9BACL</name>
<proteinExistence type="inferred from homology"/>
<dbReference type="InterPro" id="IPR040452">
    <property type="entry name" value="SfsA_C"/>
</dbReference>
<dbReference type="AlphaFoldDB" id="A0A917K428"/>
<accession>A0A917K428</accession>
<dbReference type="Pfam" id="PF03749">
    <property type="entry name" value="SfsA"/>
    <property type="match status" value="1"/>
</dbReference>
<organism evidence="4 5">
    <name type="scientific">Alicyclobacillus cellulosilyticus</name>
    <dbReference type="NCBI Taxonomy" id="1003997"/>
    <lineage>
        <taxon>Bacteria</taxon>
        <taxon>Bacillati</taxon>
        <taxon>Bacillota</taxon>
        <taxon>Bacilli</taxon>
        <taxon>Bacillales</taxon>
        <taxon>Alicyclobacillaceae</taxon>
        <taxon>Alicyclobacillus</taxon>
    </lineage>
</organism>
<dbReference type="Gene3D" id="3.40.1350.60">
    <property type="match status" value="1"/>
</dbReference>
<keyword evidence="5" id="KW-1185">Reference proteome</keyword>
<feature type="domain" description="SfsA N-terminal OB" evidence="3">
    <location>
        <begin position="16"/>
        <end position="80"/>
    </location>
</feature>
<dbReference type="Gene3D" id="2.40.50.580">
    <property type="match status" value="1"/>
</dbReference>
<reference evidence="4" key="2">
    <citation type="submission" date="2020-09" db="EMBL/GenBank/DDBJ databases">
        <authorList>
            <person name="Sun Q."/>
            <person name="Ohkuma M."/>
        </authorList>
    </citation>
    <scope>NUCLEOTIDE SEQUENCE</scope>
    <source>
        <strain evidence="4">JCM 18487</strain>
    </source>
</reference>
<evidence type="ECO:0000256" key="1">
    <source>
        <dbReference type="HAMAP-Rule" id="MF_00095"/>
    </source>
</evidence>
<dbReference type="GO" id="GO:0003677">
    <property type="term" value="F:DNA binding"/>
    <property type="evidence" value="ECO:0007669"/>
    <property type="project" value="InterPro"/>
</dbReference>
<evidence type="ECO:0000313" key="5">
    <source>
        <dbReference type="Proteomes" id="UP000637695"/>
    </source>
</evidence>
<dbReference type="InterPro" id="IPR041465">
    <property type="entry name" value="SfsA_N"/>
</dbReference>
<dbReference type="CDD" id="cd22359">
    <property type="entry name" value="SfsA-like_bacterial"/>
    <property type="match status" value="1"/>
</dbReference>
<evidence type="ECO:0000313" key="4">
    <source>
        <dbReference type="EMBL" id="GGI96455.1"/>
    </source>
</evidence>
<evidence type="ECO:0000259" key="3">
    <source>
        <dbReference type="Pfam" id="PF17746"/>
    </source>
</evidence>
<dbReference type="HAMAP" id="MF_00095">
    <property type="entry name" value="SfsA"/>
    <property type="match status" value="1"/>
</dbReference>
<reference evidence="4" key="1">
    <citation type="journal article" date="2014" name="Int. J. Syst. Evol. Microbiol.">
        <title>Complete genome sequence of Corynebacterium casei LMG S-19264T (=DSM 44701T), isolated from a smear-ripened cheese.</title>
        <authorList>
            <consortium name="US DOE Joint Genome Institute (JGI-PGF)"/>
            <person name="Walter F."/>
            <person name="Albersmeier A."/>
            <person name="Kalinowski J."/>
            <person name="Ruckert C."/>
        </authorList>
    </citation>
    <scope>NUCLEOTIDE SEQUENCE</scope>
    <source>
        <strain evidence="4">JCM 18487</strain>
    </source>
</reference>
<dbReference type="Proteomes" id="UP000637695">
    <property type="component" value="Unassembled WGS sequence"/>
</dbReference>